<sequence length="765" mass="86509">MGNRKIIKLLLIIVCLMLLLPSIAIGKSKDKDTSSIEMESDSSTGEGSSDASKPRAEVEPKAVKEMKEKRTHNAKHFLMDDGTMRAEIHQENLHYQDEANNWEEINTALVDEADIDVTAMKVSKDIAREAKEITNNNKAKAKKGIDRNQTNFRSVKVPFDTVIPKDYSKGYSIAKGTDKLTFKPINANKSIGSIDMKEKNRIHYKNVWKHTDVDLIVTNGGVKEFIYLKNENAPKKFSFEVNTKLKEDLRLGELLIEPLWMEDDKGTIKYIQPTIAVEGKKNVLHIEIDTTGMSYPITVDPSVGLYSYGGNSAGASSYYPSTTHPTTLWAGESYNGSTRDIYLSYFRFALNQIPENAQITSAILGAKMSSFEMQPSAYVDIIPYQVTGNWDAQTLTYYNRPNHTTVDSGGVQRITSNQLWQTGYLYWDVTAMTRSSFENIYTPHSAKKISMVLYPVGSGGPGTTKRLWMKWTPSMECSCNLNTLSVNYKTSTVNSPPSVSFNMSHLPLYIGDKHLNWKYSDPDSDSQVKYKVSGYKVDGTQTYESGEKYNSKNYFGHFFEVPLSQGLWRFKVSVFDGISWSNEVYREDVVIDFIDAPETNSNVSMSEMNKIYYGGFAFDVDKVDFFKFTASHTGATHLSLKNLTAANSNSTKINVQIFDENMQEIVPLSNSIELEQNLEIDFNTLAGKVYYVRIARAIYTGGLYKWAVTPVQNSTNNNTFNYTYDSLGRLQSITYQWGFYSMGTQYIYDQNGNVIKRTSIQTEMR</sequence>
<evidence type="ECO:0000256" key="1">
    <source>
        <dbReference type="SAM" id="MobiDB-lite"/>
    </source>
</evidence>
<evidence type="ECO:0008006" key="4">
    <source>
        <dbReference type="Google" id="ProtNLM"/>
    </source>
</evidence>
<dbReference type="NCBIfam" id="NF033679">
    <property type="entry name" value="DNRLRE_dom"/>
    <property type="match status" value="1"/>
</dbReference>
<proteinExistence type="predicted"/>
<feature type="compositionally biased region" description="Low complexity" evidence="1">
    <location>
        <begin position="41"/>
        <end position="51"/>
    </location>
</feature>
<comment type="caution">
    <text evidence="2">The sequence shown here is derived from an EMBL/GenBank/DDBJ whole genome shotgun (WGS) entry which is preliminary data.</text>
</comment>
<dbReference type="Gene3D" id="2.60.120.380">
    <property type="match status" value="1"/>
</dbReference>
<reference evidence="2" key="1">
    <citation type="submission" date="2022-01" db="EMBL/GenBank/DDBJ databases">
        <authorList>
            <person name="Criscuolo A."/>
        </authorList>
    </citation>
    <scope>NUCLEOTIDE SEQUENCE</scope>
    <source>
        <strain evidence="2">CIP111893</strain>
    </source>
</reference>
<feature type="region of interest" description="Disordered" evidence="1">
    <location>
        <begin position="30"/>
        <end position="67"/>
    </location>
</feature>
<keyword evidence="3" id="KW-1185">Reference proteome</keyword>
<evidence type="ECO:0000313" key="3">
    <source>
        <dbReference type="Proteomes" id="UP000838686"/>
    </source>
</evidence>
<organism evidence="2 3">
    <name type="scientific">Paenibacillus plantiphilus</name>
    <dbReference type="NCBI Taxonomy" id="2905650"/>
    <lineage>
        <taxon>Bacteria</taxon>
        <taxon>Bacillati</taxon>
        <taxon>Bacillota</taxon>
        <taxon>Bacilli</taxon>
        <taxon>Bacillales</taxon>
        <taxon>Paenibacillaceae</taxon>
        <taxon>Paenibacillus</taxon>
    </lineage>
</organism>
<dbReference type="EMBL" id="CAKMMF010000028">
    <property type="protein sequence ID" value="CAH1217442.1"/>
    <property type="molecule type" value="Genomic_DNA"/>
</dbReference>
<name>A0ABN8GVY7_9BACL</name>
<protein>
    <recommendedName>
        <fullName evidence="4">YD repeat-containing protein</fullName>
    </recommendedName>
</protein>
<gene>
    <name evidence="2" type="ORF">PAECIP111893_04279</name>
</gene>
<feature type="compositionally biased region" description="Basic and acidic residues" evidence="1">
    <location>
        <begin position="52"/>
        <end position="67"/>
    </location>
</feature>
<dbReference type="RefSeq" id="WP_236344680.1">
    <property type="nucleotide sequence ID" value="NZ_CAKMMF010000028.1"/>
</dbReference>
<accession>A0ABN8GVY7</accession>
<evidence type="ECO:0000313" key="2">
    <source>
        <dbReference type="EMBL" id="CAH1217442.1"/>
    </source>
</evidence>
<dbReference type="Proteomes" id="UP000838686">
    <property type="component" value="Unassembled WGS sequence"/>
</dbReference>